<accession>A0A6A1WHZ2</accession>
<keyword evidence="2" id="KW-1185">Reference proteome</keyword>
<comment type="caution">
    <text evidence="1">The sequence shown here is derived from an EMBL/GenBank/DDBJ whole genome shotgun (WGS) entry which is preliminary data.</text>
</comment>
<reference evidence="1 2" key="1">
    <citation type="journal article" date="2019" name="Plant Biotechnol. J.">
        <title>The red bayberry genome and genetic basis of sex determination.</title>
        <authorList>
            <person name="Jia H.M."/>
            <person name="Jia H.J."/>
            <person name="Cai Q.L."/>
            <person name="Wang Y."/>
            <person name="Zhao H.B."/>
            <person name="Yang W.F."/>
            <person name="Wang G.Y."/>
            <person name="Li Y.H."/>
            <person name="Zhan D.L."/>
            <person name="Shen Y.T."/>
            <person name="Niu Q.F."/>
            <person name="Chang L."/>
            <person name="Qiu J."/>
            <person name="Zhao L."/>
            <person name="Xie H.B."/>
            <person name="Fu W.Y."/>
            <person name="Jin J."/>
            <person name="Li X.W."/>
            <person name="Jiao Y."/>
            <person name="Zhou C.C."/>
            <person name="Tu T."/>
            <person name="Chai C.Y."/>
            <person name="Gao J.L."/>
            <person name="Fan L.J."/>
            <person name="van de Weg E."/>
            <person name="Wang J.Y."/>
            <person name="Gao Z.S."/>
        </authorList>
    </citation>
    <scope>NUCLEOTIDE SEQUENCE [LARGE SCALE GENOMIC DNA]</scope>
    <source>
        <tissue evidence="1">Leaves</tissue>
    </source>
</reference>
<protein>
    <recommendedName>
        <fullName evidence="3">Reverse transcriptase zinc-binding domain-containing protein</fullName>
    </recommendedName>
</protein>
<proteinExistence type="predicted"/>
<sequence>MVKDLVNSELNVWNANLLRDLFEDNSVAEIMRLHVPNFHLEDSWLWTSENEGLFSVKSVVVSEQIQRAPLRPALDEASWGKLWKLRLQDRLKILLWQVAAGALKTKGSLARILGCEEEESFQCPLCRKLRRIASIYWCGVAWLALLGESPLGLSSWML</sequence>
<dbReference type="AlphaFoldDB" id="A0A6A1WHZ2"/>
<name>A0A6A1WHZ2_9ROSI</name>
<dbReference type="Proteomes" id="UP000516437">
    <property type="component" value="Chromosome 2"/>
</dbReference>
<dbReference type="EMBL" id="RXIC02000020">
    <property type="protein sequence ID" value="KAB1223477.1"/>
    <property type="molecule type" value="Genomic_DNA"/>
</dbReference>
<organism evidence="1 2">
    <name type="scientific">Morella rubra</name>
    <name type="common">Chinese bayberry</name>
    <dbReference type="NCBI Taxonomy" id="262757"/>
    <lineage>
        <taxon>Eukaryota</taxon>
        <taxon>Viridiplantae</taxon>
        <taxon>Streptophyta</taxon>
        <taxon>Embryophyta</taxon>
        <taxon>Tracheophyta</taxon>
        <taxon>Spermatophyta</taxon>
        <taxon>Magnoliopsida</taxon>
        <taxon>eudicotyledons</taxon>
        <taxon>Gunneridae</taxon>
        <taxon>Pentapetalae</taxon>
        <taxon>rosids</taxon>
        <taxon>fabids</taxon>
        <taxon>Fagales</taxon>
        <taxon>Myricaceae</taxon>
        <taxon>Morella</taxon>
    </lineage>
</organism>
<evidence type="ECO:0008006" key="3">
    <source>
        <dbReference type="Google" id="ProtNLM"/>
    </source>
</evidence>
<evidence type="ECO:0000313" key="1">
    <source>
        <dbReference type="EMBL" id="KAB1223477.1"/>
    </source>
</evidence>
<evidence type="ECO:0000313" key="2">
    <source>
        <dbReference type="Proteomes" id="UP000516437"/>
    </source>
</evidence>
<gene>
    <name evidence="1" type="ORF">CJ030_MR2G012474</name>
</gene>
<dbReference type="OrthoDB" id="1422427at2759"/>